<feature type="transmembrane region" description="Helical" evidence="1">
    <location>
        <begin position="1419"/>
        <end position="1439"/>
    </location>
</feature>
<feature type="transmembrane region" description="Helical" evidence="1">
    <location>
        <begin position="1586"/>
        <end position="1605"/>
    </location>
</feature>
<feature type="transmembrane region" description="Helical" evidence="1">
    <location>
        <begin position="235"/>
        <end position="254"/>
    </location>
</feature>
<name>A0A2Z3GW58_9BACT</name>
<feature type="transmembrane region" description="Helical" evidence="1">
    <location>
        <begin position="1394"/>
        <end position="1412"/>
    </location>
</feature>
<feature type="transmembrane region" description="Helical" evidence="1">
    <location>
        <begin position="513"/>
        <end position="531"/>
    </location>
</feature>
<feature type="transmembrane region" description="Helical" evidence="1">
    <location>
        <begin position="1064"/>
        <end position="1084"/>
    </location>
</feature>
<feature type="transmembrane region" description="Helical" evidence="1">
    <location>
        <begin position="489"/>
        <end position="507"/>
    </location>
</feature>
<dbReference type="KEGG" id="gog:C1280_17825"/>
<feature type="transmembrane region" description="Helical" evidence="1">
    <location>
        <begin position="648"/>
        <end position="666"/>
    </location>
</feature>
<feature type="transmembrane region" description="Helical" evidence="1">
    <location>
        <begin position="938"/>
        <end position="958"/>
    </location>
</feature>
<feature type="transmembrane region" description="Helical" evidence="1">
    <location>
        <begin position="1320"/>
        <end position="1342"/>
    </location>
</feature>
<feature type="transmembrane region" description="Helical" evidence="1">
    <location>
        <begin position="906"/>
        <end position="931"/>
    </location>
</feature>
<protein>
    <submittedName>
        <fullName evidence="2">Uncharacterized protein</fullName>
    </submittedName>
</protein>
<proteinExistence type="predicted"/>
<feature type="transmembrane region" description="Helical" evidence="1">
    <location>
        <begin position="1451"/>
        <end position="1472"/>
    </location>
</feature>
<feature type="transmembrane region" description="Helical" evidence="1">
    <location>
        <begin position="1363"/>
        <end position="1382"/>
    </location>
</feature>
<feature type="transmembrane region" description="Helical" evidence="1">
    <location>
        <begin position="404"/>
        <end position="423"/>
    </location>
</feature>
<feature type="transmembrane region" description="Helical" evidence="1">
    <location>
        <begin position="1237"/>
        <end position="1256"/>
    </location>
</feature>
<keyword evidence="1" id="KW-0812">Transmembrane</keyword>
<feature type="transmembrane region" description="Helical" evidence="1">
    <location>
        <begin position="766"/>
        <end position="785"/>
    </location>
</feature>
<feature type="transmembrane region" description="Helical" evidence="1">
    <location>
        <begin position="623"/>
        <end position="641"/>
    </location>
</feature>
<feature type="transmembrane region" description="Helical" evidence="1">
    <location>
        <begin position="1040"/>
        <end position="1057"/>
    </location>
</feature>
<feature type="transmembrane region" description="Helical" evidence="1">
    <location>
        <begin position="1096"/>
        <end position="1114"/>
    </location>
</feature>
<keyword evidence="3" id="KW-1185">Reference proteome</keyword>
<evidence type="ECO:0000313" key="3">
    <source>
        <dbReference type="Proteomes" id="UP000245802"/>
    </source>
</evidence>
<feature type="transmembrane region" description="Helical" evidence="1">
    <location>
        <begin position="380"/>
        <end position="398"/>
    </location>
</feature>
<feature type="transmembrane region" description="Helical" evidence="1">
    <location>
        <begin position="261"/>
        <end position="283"/>
    </location>
</feature>
<feature type="transmembrane region" description="Helical" evidence="1">
    <location>
        <begin position="826"/>
        <end position="844"/>
    </location>
</feature>
<feature type="transmembrane region" description="Helical" evidence="1">
    <location>
        <begin position="38"/>
        <end position="62"/>
    </location>
</feature>
<feature type="transmembrane region" description="Helical" evidence="1">
    <location>
        <begin position="1748"/>
        <end position="1768"/>
    </location>
</feature>
<feature type="transmembrane region" description="Helical" evidence="1">
    <location>
        <begin position="1479"/>
        <end position="1499"/>
    </location>
</feature>
<feature type="transmembrane region" description="Helical" evidence="1">
    <location>
        <begin position="725"/>
        <end position="746"/>
    </location>
</feature>
<feature type="transmembrane region" description="Helical" evidence="1">
    <location>
        <begin position="1196"/>
        <end position="1217"/>
    </location>
</feature>
<feature type="transmembrane region" description="Helical" evidence="1">
    <location>
        <begin position="1121"/>
        <end position="1138"/>
    </location>
</feature>
<feature type="transmembrane region" description="Helical" evidence="1">
    <location>
        <begin position="456"/>
        <end position="477"/>
    </location>
</feature>
<gene>
    <name evidence="2" type="ORF">C1280_17825</name>
</gene>
<feature type="transmembrane region" description="Helical" evidence="1">
    <location>
        <begin position="797"/>
        <end position="814"/>
    </location>
</feature>
<keyword evidence="1" id="KW-1133">Transmembrane helix</keyword>
<feature type="transmembrane region" description="Helical" evidence="1">
    <location>
        <begin position="1617"/>
        <end position="1634"/>
    </location>
</feature>
<feature type="transmembrane region" description="Helical" evidence="1">
    <location>
        <begin position="430"/>
        <end position="450"/>
    </location>
</feature>
<feature type="transmembrane region" description="Helical" evidence="1">
    <location>
        <begin position="538"/>
        <end position="559"/>
    </location>
</feature>
<feature type="transmembrane region" description="Helical" evidence="1">
    <location>
        <begin position="565"/>
        <end position="587"/>
    </location>
</feature>
<feature type="transmembrane region" description="Helical" evidence="1">
    <location>
        <begin position="599"/>
        <end position="617"/>
    </location>
</feature>
<feature type="transmembrane region" description="Helical" evidence="1">
    <location>
        <begin position="865"/>
        <end position="886"/>
    </location>
</feature>
<dbReference type="EMBL" id="CP025958">
    <property type="protein sequence ID" value="AWM38659.1"/>
    <property type="molecule type" value="Genomic_DNA"/>
</dbReference>
<feature type="transmembrane region" description="Helical" evidence="1">
    <location>
        <begin position="1001"/>
        <end position="1020"/>
    </location>
</feature>
<organism evidence="2 3">
    <name type="scientific">Gemmata obscuriglobus</name>
    <dbReference type="NCBI Taxonomy" id="114"/>
    <lineage>
        <taxon>Bacteria</taxon>
        <taxon>Pseudomonadati</taxon>
        <taxon>Planctomycetota</taxon>
        <taxon>Planctomycetia</taxon>
        <taxon>Gemmatales</taxon>
        <taxon>Gemmataceae</taxon>
        <taxon>Gemmata</taxon>
    </lineage>
</organism>
<feature type="transmembrane region" description="Helical" evidence="1">
    <location>
        <begin position="686"/>
        <end position="705"/>
    </location>
</feature>
<reference evidence="2 3" key="1">
    <citation type="submission" date="2018-01" db="EMBL/GenBank/DDBJ databases">
        <title>G. obscuriglobus.</title>
        <authorList>
            <person name="Franke J."/>
            <person name="Blomberg W."/>
            <person name="Selmecki A."/>
        </authorList>
    </citation>
    <scope>NUCLEOTIDE SEQUENCE [LARGE SCALE GENOMIC DNA]</scope>
    <source>
        <strain evidence="2 3">DSM 5831</strain>
    </source>
</reference>
<feature type="transmembrane region" description="Helical" evidence="1">
    <location>
        <begin position="1798"/>
        <end position="1819"/>
    </location>
</feature>
<feature type="transmembrane region" description="Helical" evidence="1">
    <location>
        <begin position="74"/>
        <end position="93"/>
    </location>
</feature>
<accession>A0A2Z3GW58</accession>
<feature type="transmembrane region" description="Helical" evidence="1">
    <location>
        <begin position="1144"/>
        <end position="1163"/>
    </location>
</feature>
<feature type="transmembrane region" description="Helical" evidence="1">
    <location>
        <begin position="1825"/>
        <end position="1845"/>
    </location>
</feature>
<feature type="transmembrane region" description="Helical" evidence="1">
    <location>
        <begin position="1689"/>
        <end position="1707"/>
    </location>
</feature>
<sequence length="1860" mass="195558">MPGFLEAHNILWGELVGGLLIVGCSIALVVTLRQTLEAIPYFQFLLSAAVTLGLFGAGQYTLHRWKLRGTSRGMLVIALLLTPLTLLLLAAPFTEGAHWAVDLAVKALALATFVGVVRTGGRDLIGTQHLPGPVDRRWLLSLAVIGAAGTQLLPANLVSPWLPLACFAVACGATLGGLSWYGPRRRDEPVSDRSGTAVLMFVGLAAFALSAAWGLYAVRDALGDAARLAARLADLAVPLALAGVPVIESGILVLRRVASGGLRAAGTAVALAGFGAVTTALALAWPDPLALLLISSAAGAHLTRVAFREHLSWVQAGAIPLLALAAMLGYHGLAGNWTNPAGLIAAFEAPVNGVILAGFALALGLLAEVLARRGSHQTRSYATGGLCVGALGLLIVSWNGPDHPVTAAVVHGALALGLIASNYRCERRAVASAGLWVALVGTLWALWAQAPRQPDHWGFVIAAEAAFLALVSVAIRNAHHTATALLRRAGRDVAFGASVLAPVFAISSLAPDSAWHTGTLFALALAFVALARLTGGPYFTWAGSLAALFGCLHLGVFTWGAKPVLVSIETAVLAHATFMTAAAVLCRRQARVFGDPFRWSARLSTALAVPLLLPWVGGYAGTFAVLAVWLGLLWLSFSLLWRERGGFSAFQAAVTLAGLLTALGWAERQDWWAGTAPLSDARVLCAFGYALGLLAIGWSLARRAVRPVPRARELWCDDPLSLERFVLGATVLGFLLITAAATAPGIAAELRPLAWRLDRLAVPAHAFDQTTFGLLFLLATAVGVAWRLSTLERDTDVHALGLALVALAAPVVWAGTFAPEVATASALRWGLAGAFLTGTGLVALRTSARRSAEALGFIVRPSPHLHLVLLAALATAAGAVVALSGLVAELGLKRLEPGGPLGTSAFAQMGALTSNLVPLALVVAGLAVSAARERSAGYALAGGVVFVATLTAEYALGVVLRGNPLNDTEWVHLALVLASSAAVWAMGWLSVERRVPGGTLLTVQVLIGFGALLAVCFGPGTRIFTRPDLPLAVAVEPLGVFGWGALVLVAGAGVWHARRKQPEAVSLILAFSGLLAGVLAASAARRWDEPGRWLSFHVMALAWLGVSGAFLATIKHVKLGAWWLTCFAALLVLCALRAGELDPWRPWLPAGLAIGAAVALGAVSLHTRALAFAYTSGLAMNLAALLVWVAEGPRTVSGFFLTNATGFGAAIAVWGVVRARKRAANDSAPWLEPLDGALVPALAFLLAGLAPTFTGAGSDPAGLKWGALGAIAVACAVGLWDARARFARPALFVAGTLAVLLTVCDLEPQIVSEWAPRPVWSIPLTALALSAYALGVACLRLGSDRFVGSVLRLPQSPQAQWPALGLSLLATVAVAFGIHSGLTSAELLSRCANSGAAALLAISFAVLARTYATEVGNALRMAAAALVVWCLAALGWAVPDPTPPHVWLHRNAWLFVALVIAAVGGSVAVPRVSEHWRRVVRIVGGWAAVAAFVVLGLNLVQQVPVFDPVKGRTPLAREAALAILAAVASLTALALRFALKPDRDPFELRPTRRTAYVYIAELLVVLFFLQIRFNVPGLFRGELAKFWTFVVMALAYAGIGLAEFFERRKVEVLALPLRRTGALLPLVPLLAFWAKPSAPVSEFARDTAPGLEPILGYLEKLPQHFDTYAWLWFLAGGVYGLVALSKRSFGWALLAALATNAALWAALTHGDVPFFVHPQAWVIPLALILLVSEHINRHRLSPEASNTMRYAGVAMIYVASAADMFIAGVGKSRWLPVVLAALCVLGVLAGVLLRVRAFIYLGAGFLLLDVFAMIWHAAVNLQQTWVWYASGIVLGVAVLALFAYLEKRRGHIEQEPSERE</sequence>
<dbReference type="Proteomes" id="UP000245802">
    <property type="component" value="Chromosome"/>
</dbReference>
<feature type="transmembrane region" description="Helical" evidence="1">
    <location>
        <begin position="161"/>
        <end position="182"/>
    </location>
</feature>
<keyword evidence="1" id="KW-0472">Membrane</keyword>
<feature type="transmembrane region" description="Helical" evidence="1">
    <location>
        <begin position="1719"/>
        <end position="1736"/>
    </location>
</feature>
<feature type="transmembrane region" description="Helical" evidence="1">
    <location>
        <begin position="314"/>
        <end position="333"/>
    </location>
</feature>
<feature type="transmembrane region" description="Helical" evidence="1">
    <location>
        <begin position="970"/>
        <end position="989"/>
    </location>
</feature>
<feature type="transmembrane region" description="Helical" evidence="1">
    <location>
        <begin position="12"/>
        <end position="32"/>
    </location>
</feature>
<feature type="transmembrane region" description="Helical" evidence="1">
    <location>
        <begin position="194"/>
        <end position="215"/>
    </location>
</feature>
<evidence type="ECO:0000313" key="2">
    <source>
        <dbReference type="EMBL" id="AWM38659.1"/>
    </source>
</evidence>
<feature type="transmembrane region" description="Helical" evidence="1">
    <location>
        <begin position="138"/>
        <end position="155"/>
    </location>
</feature>
<feature type="transmembrane region" description="Helical" evidence="1">
    <location>
        <begin position="1262"/>
        <end position="1282"/>
    </location>
</feature>
<feature type="transmembrane region" description="Helical" evidence="1">
    <location>
        <begin position="1170"/>
        <end position="1190"/>
    </location>
</feature>
<feature type="transmembrane region" description="Helical" evidence="1">
    <location>
        <begin position="1519"/>
        <end position="1539"/>
    </location>
</feature>
<evidence type="ECO:0000256" key="1">
    <source>
        <dbReference type="SAM" id="Phobius"/>
    </source>
</evidence>
<feature type="transmembrane region" description="Helical" evidence="1">
    <location>
        <begin position="353"/>
        <end position="371"/>
    </location>
</feature>
<feature type="transmembrane region" description="Helical" evidence="1">
    <location>
        <begin position="1774"/>
        <end position="1793"/>
    </location>
</feature>
<feature type="transmembrane region" description="Helical" evidence="1">
    <location>
        <begin position="1667"/>
        <end position="1684"/>
    </location>
</feature>
<feature type="transmembrane region" description="Helical" evidence="1">
    <location>
        <begin position="1289"/>
        <end position="1308"/>
    </location>
</feature>
<feature type="transmembrane region" description="Helical" evidence="1">
    <location>
        <begin position="289"/>
        <end position="307"/>
    </location>
</feature>
<feature type="transmembrane region" description="Helical" evidence="1">
    <location>
        <begin position="1555"/>
        <end position="1574"/>
    </location>
</feature>